<dbReference type="InterPro" id="IPR055290">
    <property type="entry name" value="At3g26010-like"/>
</dbReference>
<dbReference type="Gene3D" id="1.20.1280.50">
    <property type="match status" value="1"/>
</dbReference>
<dbReference type="PANTHER" id="PTHR35546:SF128">
    <property type="entry name" value="F-BOX ASSOCIATED DOMAIN-CONTAINING PROTEIN"/>
    <property type="match status" value="1"/>
</dbReference>
<dbReference type="SUPFAM" id="SSF81383">
    <property type="entry name" value="F-box domain"/>
    <property type="match status" value="1"/>
</dbReference>
<keyword evidence="3" id="KW-1185">Reference proteome</keyword>
<protein>
    <recommendedName>
        <fullName evidence="1">F-box protein At3g26010-like beta-propeller domain-containing protein</fullName>
    </recommendedName>
</protein>
<gene>
    <name evidence="2" type="ORF">LTRI10_LOCUS49177</name>
</gene>
<name>A0AAV2GG66_9ROSI</name>
<accession>A0AAV2GG66</accession>
<evidence type="ECO:0000313" key="2">
    <source>
        <dbReference type="EMBL" id="CAL1409698.1"/>
    </source>
</evidence>
<dbReference type="Proteomes" id="UP001497516">
    <property type="component" value="Chromosome 8"/>
</dbReference>
<dbReference type="EMBL" id="OZ034821">
    <property type="protein sequence ID" value="CAL1409698.1"/>
    <property type="molecule type" value="Genomic_DNA"/>
</dbReference>
<reference evidence="2 3" key="1">
    <citation type="submission" date="2024-04" db="EMBL/GenBank/DDBJ databases">
        <authorList>
            <person name="Fracassetti M."/>
        </authorList>
    </citation>
    <scope>NUCLEOTIDE SEQUENCE [LARGE SCALE GENOMIC DNA]</scope>
</reference>
<proteinExistence type="predicted"/>
<dbReference type="AlphaFoldDB" id="A0AAV2GG66"/>
<dbReference type="Pfam" id="PF24750">
    <property type="entry name" value="b-prop_At3g26010-like"/>
    <property type="match status" value="1"/>
</dbReference>
<dbReference type="PANTHER" id="PTHR35546">
    <property type="entry name" value="F-BOX PROTEIN INTERACTION DOMAIN PROTEIN-RELATED"/>
    <property type="match status" value="1"/>
</dbReference>
<dbReference type="InterPro" id="IPR056592">
    <property type="entry name" value="Beta-prop_At3g26010-like"/>
</dbReference>
<feature type="domain" description="F-box protein At3g26010-like beta-propeller" evidence="1">
    <location>
        <begin position="249"/>
        <end position="492"/>
    </location>
</feature>
<evidence type="ECO:0000313" key="3">
    <source>
        <dbReference type="Proteomes" id="UP001497516"/>
    </source>
</evidence>
<evidence type="ECO:0000259" key="1">
    <source>
        <dbReference type="Pfam" id="PF24750"/>
    </source>
</evidence>
<organism evidence="2 3">
    <name type="scientific">Linum trigynum</name>
    <dbReference type="NCBI Taxonomy" id="586398"/>
    <lineage>
        <taxon>Eukaryota</taxon>
        <taxon>Viridiplantae</taxon>
        <taxon>Streptophyta</taxon>
        <taxon>Embryophyta</taxon>
        <taxon>Tracheophyta</taxon>
        <taxon>Spermatophyta</taxon>
        <taxon>Magnoliopsida</taxon>
        <taxon>eudicotyledons</taxon>
        <taxon>Gunneridae</taxon>
        <taxon>Pentapetalae</taxon>
        <taxon>rosids</taxon>
        <taxon>fabids</taxon>
        <taxon>Malpighiales</taxon>
        <taxon>Linaceae</taxon>
        <taxon>Linum</taxon>
    </lineage>
</organism>
<sequence length="547" mass="62467">MANSDDELYKAEADMLGLWEEKRVLAQEVKAQWEEMLKLKEERDVLDAQIEEFKELQWEFDGDKSPVSTSYATGLILSPTLMSVSTLLPSMATENCNSAVDVPVSTLVPPCSSSKRCLIGSEAKPCPSINKLGGDLLVEILIRSFPNPKLACRCKLVCKQWNSLISDPCFNRRYVSHHQSINGGEGEPPLMFSYSRDHVFRFLPVPDEVSRRWYFRFLVFDSFKDLILCGLEELIGSAGSLFSGELVRSFFVCNPFTEQWVALPLAPEKPIGSTKSVTRLVCEPRSSSSCNLDLGNGKTFLYSDYRFRVVCLYQHMTSIKLDVFCSESGKWTKEALVLDDHQLVHKNVISCNGELFWCCRCSNTGRVVLFGLNPFHLDVPPARFRISERLLGWQWNISVSQGTCYLVVLKGVAFPAVLHVLRLKDDRRTWMKQHEWWLLKTTSTSRCNYEVKNCTVLGLHPGKPEMVFLLHRGLNGPNILFFNLRSRELGFFDNPQPTWMVFQPKIYCWPTPIPGYEKLRGMYDGSYNCWVQHSSKATTCSLPQHDW</sequence>
<dbReference type="InterPro" id="IPR036047">
    <property type="entry name" value="F-box-like_dom_sf"/>
</dbReference>